<accession>K9AH37</accession>
<organism evidence="2 3">
    <name type="scientific">Staphylococcus massiliensis S46</name>
    <dbReference type="NCBI Taxonomy" id="1229783"/>
    <lineage>
        <taxon>Bacteria</taxon>
        <taxon>Bacillati</taxon>
        <taxon>Bacillota</taxon>
        <taxon>Bacilli</taxon>
        <taxon>Bacillales</taxon>
        <taxon>Staphylococcaceae</taxon>
        <taxon>Staphylococcus</taxon>
    </lineage>
</organism>
<evidence type="ECO:0000313" key="3">
    <source>
        <dbReference type="Proteomes" id="UP000009885"/>
    </source>
</evidence>
<keyword evidence="3" id="KW-1185">Reference proteome</keyword>
<name>K9AH37_9STAP</name>
<comment type="caution">
    <text evidence="2">The sequence shown here is derived from an EMBL/GenBank/DDBJ whole genome shotgun (WGS) entry which is preliminary data.</text>
</comment>
<dbReference type="Proteomes" id="UP000009885">
    <property type="component" value="Unassembled WGS sequence"/>
</dbReference>
<dbReference type="AlphaFoldDB" id="K9AH37"/>
<feature type="transmembrane region" description="Helical" evidence="1">
    <location>
        <begin position="63"/>
        <end position="85"/>
    </location>
</feature>
<gene>
    <name evidence="2" type="ORF">C273_09131</name>
</gene>
<keyword evidence="1" id="KW-0472">Membrane</keyword>
<keyword evidence="1" id="KW-0812">Transmembrane</keyword>
<dbReference type="RefSeq" id="WP_009384165.1">
    <property type="nucleotide sequence ID" value="NZ_AMSQ01000016.1"/>
</dbReference>
<dbReference type="EMBL" id="AMSQ01000016">
    <property type="protein sequence ID" value="EKU46599.1"/>
    <property type="molecule type" value="Genomic_DNA"/>
</dbReference>
<feature type="transmembrane region" description="Helical" evidence="1">
    <location>
        <begin position="7"/>
        <end position="26"/>
    </location>
</feature>
<dbReference type="PATRIC" id="fig|1229783.3.peg.1835"/>
<protein>
    <submittedName>
        <fullName evidence="2">Uncharacterized protein</fullName>
    </submittedName>
</protein>
<dbReference type="STRING" id="1229783.C273_09131"/>
<evidence type="ECO:0000256" key="1">
    <source>
        <dbReference type="SAM" id="Phobius"/>
    </source>
</evidence>
<sequence length="87" mass="10057">MKPFFTIISLLNYIYFIISQSTHFILDTHKALIPMTIFPAICLILILLTFIPMLHNRSWKPIVMLNAIGFAILTPLVWIIAWNGLPF</sequence>
<reference evidence="2 3" key="1">
    <citation type="journal article" date="2013" name="Genome Announc.">
        <title>Genome Sequence of Staphylococcus massiliensis Strain S46, Isolated from the Surface of Healthy Human Skin.</title>
        <authorList>
            <person name="Srivastav R."/>
            <person name="Singh A."/>
            <person name="Jangir P.K."/>
            <person name="Kumari C."/>
            <person name="Muduli S."/>
            <person name="Sharma R."/>
        </authorList>
    </citation>
    <scope>NUCLEOTIDE SEQUENCE [LARGE SCALE GENOMIC DNA]</scope>
    <source>
        <strain evidence="2 3">S46</strain>
    </source>
</reference>
<evidence type="ECO:0000313" key="2">
    <source>
        <dbReference type="EMBL" id="EKU46599.1"/>
    </source>
</evidence>
<feature type="transmembrane region" description="Helical" evidence="1">
    <location>
        <begin position="32"/>
        <end position="51"/>
    </location>
</feature>
<keyword evidence="1" id="KW-1133">Transmembrane helix</keyword>
<proteinExistence type="predicted"/>